<dbReference type="InterPro" id="IPR020843">
    <property type="entry name" value="ER"/>
</dbReference>
<dbReference type="SMART" id="SM00829">
    <property type="entry name" value="PKS_ER"/>
    <property type="match status" value="1"/>
</dbReference>
<dbReference type="Gene3D" id="3.90.180.10">
    <property type="entry name" value="Medium-chain alcohol dehydrogenases, catalytic domain"/>
    <property type="match status" value="1"/>
</dbReference>
<accession>A0AAU1ZRA7</accession>
<evidence type="ECO:0000259" key="1">
    <source>
        <dbReference type="SMART" id="SM00829"/>
    </source>
</evidence>
<dbReference type="Gene3D" id="3.40.50.720">
    <property type="entry name" value="NAD(P)-binding Rossmann-like Domain"/>
    <property type="match status" value="1"/>
</dbReference>
<dbReference type="InterPro" id="IPR036291">
    <property type="entry name" value="NAD(P)-bd_dom_sf"/>
</dbReference>
<dbReference type="InterPro" id="IPR011032">
    <property type="entry name" value="GroES-like_sf"/>
</dbReference>
<dbReference type="SUPFAM" id="SSF50129">
    <property type="entry name" value="GroES-like"/>
    <property type="match status" value="1"/>
</dbReference>
<dbReference type="Pfam" id="PF16884">
    <property type="entry name" value="ADH_N_2"/>
    <property type="match status" value="1"/>
</dbReference>
<dbReference type="PANTHER" id="PTHR43677:SF3">
    <property type="entry name" value="PROSTAGLANDIN REDUCTASE 3"/>
    <property type="match status" value="1"/>
</dbReference>
<dbReference type="CDD" id="cd05288">
    <property type="entry name" value="PGDH"/>
    <property type="match status" value="1"/>
</dbReference>
<dbReference type="Pfam" id="PF00107">
    <property type="entry name" value="ADH_zinc_N"/>
    <property type="match status" value="1"/>
</dbReference>
<dbReference type="GO" id="GO:0016491">
    <property type="term" value="F:oxidoreductase activity"/>
    <property type="evidence" value="ECO:0007669"/>
    <property type="project" value="InterPro"/>
</dbReference>
<feature type="domain" description="Enoyl reductase (ER)" evidence="1">
    <location>
        <begin position="23"/>
        <end position="341"/>
    </location>
</feature>
<name>A0AAU1ZRA7_9ACTN</name>
<gene>
    <name evidence="2" type="ORF">OHA22_05250</name>
</gene>
<dbReference type="EMBL" id="CP108222">
    <property type="protein sequence ID" value="WTT14971.1"/>
    <property type="molecule type" value="Genomic_DNA"/>
</dbReference>
<dbReference type="InterPro" id="IPR051397">
    <property type="entry name" value="Zn-ADH-like_protein"/>
</dbReference>
<organism evidence="2">
    <name type="scientific">Streptomyces sp. NBC_00093</name>
    <dbReference type="NCBI Taxonomy" id="2975649"/>
    <lineage>
        <taxon>Bacteria</taxon>
        <taxon>Bacillati</taxon>
        <taxon>Actinomycetota</taxon>
        <taxon>Actinomycetes</taxon>
        <taxon>Kitasatosporales</taxon>
        <taxon>Streptomycetaceae</taxon>
        <taxon>Streptomyces</taxon>
    </lineage>
</organism>
<dbReference type="AlphaFoldDB" id="A0AAU1ZRA7"/>
<protein>
    <submittedName>
        <fullName evidence="2">NADP-dependent oxidoreductase</fullName>
    </submittedName>
</protein>
<dbReference type="InterPro" id="IPR041694">
    <property type="entry name" value="ADH_N_2"/>
</dbReference>
<evidence type="ECO:0000313" key="2">
    <source>
        <dbReference type="EMBL" id="WTT14971.1"/>
    </source>
</evidence>
<dbReference type="PANTHER" id="PTHR43677">
    <property type="entry name" value="SHORT-CHAIN DEHYDROGENASE/REDUCTASE"/>
    <property type="match status" value="1"/>
</dbReference>
<proteinExistence type="predicted"/>
<dbReference type="SUPFAM" id="SSF51735">
    <property type="entry name" value="NAD(P)-binding Rossmann-fold domains"/>
    <property type="match status" value="1"/>
</dbReference>
<reference evidence="2" key="1">
    <citation type="submission" date="2022-10" db="EMBL/GenBank/DDBJ databases">
        <title>The complete genomes of actinobacterial strains from the NBC collection.</title>
        <authorList>
            <person name="Joergensen T.S."/>
            <person name="Alvarez Arevalo M."/>
            <person name="Sterndorff E.B."/>
            <person name="Faurdal D."/>
            <person name="Vuksanovic O."/>
            <person name="Mourched A.-S."/>
            <person name="Charusanti P."/>
            <person name="Shaw S."/>
            <person name="Blin K."/>
            <person name="Weber T."/>
        </authorList>
    </citation>
    <scope>NUCLEOTIDE SEQUENCE</scope>
    <source>
        <strain evidence="2">NBC_00093</strain>
    </source>
</reference>
<sequence length="344" mass="35195">MSTDTPSTTREIRLVAMPGHLPGPDHLSVVETPLPGPGPGQVVIRNRYFLVFPGLRTLIGGKADGVPLPPVRVGDALFGPAVGEVVAVGPGSGLRPGDEVTHLLGWREHALLAGTDCAPLGDALPDPVAYLSSGAPAYAAFSRIAAVRPGDTVLVTGAAGAVGTLAGQLARLLGAGRVIGSTRSPHKAERLRAELGYDAVLLPGATPFAEQLAAAAPDGIDVLLDTVGGEQLTAAVGAARRGARFALVGALSGQLSADPDGDGATSPAEIDSFRIINLGITLHGISSTDLGPITAEWTKRFGEWLRSGEIVLPQVRIPGIDRAPGALQELFEGRHTGTVVVELP</sequence>
<dbReference type="InterPro" id="IPR013149">
    <property type="entry name" value="ADH-like_C"/>
</dbReference>